<evidence type="ECO:0000256" key="2">
    <source>
        <dbReference type="SAM" id="MobiDB-lite"/>
    </source>
</evidence>
<evidence type="ECO:0000256" key="1">
    <source>
        <dbReference type="SAM" id="Coils"/>
    </source>
</evidence>
<dbReference type="Gene3D" id="3.40.50.300">
    <property type="entry name" value="P-loop containing nucleotide triphosphate hydrolases"/>
    <property type="match status" value="1"/>
</dbReference>
<gene>
    <name evidence="3" type="ORF">AL00_09550</name>
</gene>
<feature type="compositionally biased region" description="Basic and acidic residues" evidence="2">
    <location>
        <begin position="380"/>
        <end position="389"/>
    </location>
</feature>
<accession>A0A8E0WSX0</accession>
<dbReference type="InterPro" id="IPR027417">
    <property type="entry name" value="P-loop_NTPase"/>
</dbReference>
<dbReference type="SUPFAM" id="SSF52540">
    <property type="entry name" value="P-loop containing nucleoside triphosphate hydrolases"/>
    <property type="match status" value="1"/>
</dbReference>
<proteinExistence type="predicted"/>
<keyword evidence="1" id="KW-0175">Coiled coil</keyword>
<dbReference type="Proteomes" id="UP000028135">
    <property type="component" value="Unassembled WGS sequence"/>
</dbReference>
<evidence type="ECO:0000313" key="4">
    <source>
        <dbReference type="Proteomes" id="UP000028135"/>
    </source>
</evidence>
<dbReference type="EMBL" id="JANF02000048">
    <property type="protein sequence ID" value="KER36706.1"/>
    <property type="molecule type" value="Genomic_DNA"/>
</dbReference>
<sequence>MNDHPITIEMLEEGHLLLLGTTGAGKTYQQRGFLERLRYNGRRVGAVDKLGNHWGLTLSLDGKAAGFDFVIFGGKRAHVPMTPLDGERLGRLFVERNIPAIFDVSQWKSDEQLEWMEAFADAVFLHNDGPLHLGLDEAQSWVPQGGGGDAFRSVLRLAEQGRGNGIRLMMAAQRLSRIDKSAAGMASVVVAMRQTGTADRKAMRDLLAADADQMAMIERDLPGLPTGTGFVWDPLRGTLQAHAFPANMTFDSSRTPRHGDAPPAAIPAASDLVEELRGLLMPAGAAPASAGYPDDTIPVDPAEAWEKGSAIGSMLQERDDRIADLERANGLLEETARELGRQRDDLLGLPERISSLAGRFINDLQALIEGEPKRRVDDLGSVQDARKMSMDGPQRTGETGAKRTAAERVVTAGETAPTSQRELRSLAVLAAIYPAGLSEAAWAGRAGRSRKGGAWASQRKRYVDAGLTEKRDGRWFATADGVIAAAGAVPTLPRPGADLIAWWASRLGASGKLLLTLQDHVGGLSRIELAHLVRMTAKGGAFSGAVAELKRNELIVERDRRLRISPSLTGETSHG</sequence>
<comment type="caution">
    <text evidence="3">The sequence shown here is derived from an EMBL/GenBank/DDBJ whole genome shotgun (WGS) entry which is preliminary data.</text>
</comment>
<evidence type="ECO:0000313" key="3">
    <source>
        <dbReference type="EMBL" id="KER36706.1"/>
    </source>
</evidence>
<name>A0A8E0WSX0_9SPHN</name>
<dbReference type="AlphaFoldDB" id="A0A8E0WSX0"/>
<reference evidence="3 4" key="1">
    <citation type="submission" date="2014-05" db="EMBL/GenBank/DDBJ databases">
        <title>Genome Announcement of Sphingobium lucknowense F2.</title>
        <authorList>
            <person name="Lal R."/>
            <person name="Negi V."/>
            <person name="Lata P."/>
            <person name="Sangwan N."/>
            <person name="Gupta S.K."/>
            <person name="Rao D.L.N."/>
            <person name="Das S."/>
        </authorList>
    </citation>
    <scope>NUCLEOTIDE SEQUENCE [LARGE SCALE GENOMIC DNA]</scope>
    <source>
        <strain evidence="3 4">F2</strain>
    </source>
</reference>
<protein>
    <submittedName>
        <fullName evidence="3">Uncharacterized protein</fullName>
    </submittedName>
</protein>
<dbReference type="RefSeq" id="WP_020820950.1">
    <property type="nucleotide sequence ID" value="NZ_JANF02000048.1"/>
</dbReference>
<feature type="region of interest" description="Disordered" evidence="2">
    <location>
        <begin position="380"/>
        <end position="417"/>
    </location>
</feature>
<organism evidence="3 4">
    <name type="scientific">Sphingobium indicum F2</name>
    <dbReference type="NCBI Taxonomy" id="1450518"/>
    <lineage>
        <taxon>Bacteria</taxon>
        <taxon>Pseudomonadati</taxon>
        <taxon>Pseudomonadota</taxon>
        <taxon>Alphaproteobacteria</taxon>
        <taxon>Sphingomonadales</taxon>
        <taxon>Sphingomonadaceae</taxon>
        <taxon>Sphingobium</taxon>
    </lineage>
</organism>
<feature type="coiled-coil region" evidence="1">
    <location>
        <begin position="315"/>
        <end position="345"/>
    </location>
</feature>